<evidence type="ECO:0000256" key="6">
    <source>
        <dbReference type="ARBA" id="ARBA00023033"/>
    </source>
</evidence>
<dbReference type="EMBL" id="CP159992">
    <property type="protein sequence ID" value="XCP96815.1"/>
    <property type="molecule type" value="Genomic_DNA"/>
</dbReference>
<keyword evidence="2 7" id="KW-0349">Heme</keyword>
<comment type="cofactor">
    <cofactor evidence="7">
        <name>heme</name>
        <dbReference type="ChEBI" id="CHEBI:30413"/>
    </cofactor>
</comment>
<dbReference type="GO" id="GO:0016705">
    <property type="term" value="F:oxidoreductase activity, acting on paired donors, with incorporation or reduction of molecular oxygen"/>
    <property type="evidence" value="ECO:0007669"/>
    <property type="project" value="InterPro"/>
</dbReference>
<feature type="binding site" description="axial binding residue" evidence="7">
    <location>
        <position position="382"/>
    </location>
    <ligand>
        <name>heme</name>
        <dbReference type="ChEBI" id="CHEBI:30413"/>
    </ligand>
    <ligandPart>
        <name>Fe</name>
        <dbReference type="ChEBI" id="CHEBI:18248"/>
    </ligandPart>
</feature>
<dbReference type="PRINTS" id="PR00385">
    <property type="entry name" value="P450"/>
</dbReference>
<keyword evidence="3 7" id="KW-0479">Metal-binding</keyword>
<dbReference type="GO" id="GO:0004497">
    <property type="term" value="F:monooxygenase activity"/>
    <property type="evidence" value="ECO:0007669"/>
    <property type="project" value="UniProtKB-KW"/>
</dbReference>
<gene>
    <name evidence="9" type="ORF">ABXS70_08970</name>
</gene>
<evidence type="ECO:0000256" key="5">
    <source>
        <dbReference type="ARBA" id="ARBA00023004"/>
    </source>
</evidence>
<dbReference type="GO" id="GO:0020037">
    <property type="term" value="F:heme binding"/>
    <property type="evidence" value="ECO:0007669"/>
    <property type="project" value="InterPro"/>
</dbReference>
<evidence type="ECO:0000313" key="9">
    <source>
        <dbReference type="EMBL" id="XCP96815.1"/>
    </source>
</evidence>
<keyword evidence="5 7" id="KW-0408">Iron</keyword>
<accession>A0AAU8NHL9</accession>
<reference evidence="9" key="1">
    <citation type="submission" date="2024-05" db="EMBL/GenBank/DDBJ databases">
        <title>Draft genome assemblies of 36 bacteria isolated from hibernating arctic ground squirrels.</title>
        <authorList>
            <person name="McKee H."/>
            <person name="Mullen L."/>
            <person name="Drown D.M."/>
            <person name="Duddleston K.N."/>
        </authorList>
    </citation>
    <scope>NUCLEOTIDE SEQUENCE</scope>
    <source>
        <strain evidence="9">AN1007</strain>
    </source>
</reference>
<dbReference type="InterPro" id="IPR036396">
    <property type="entry name" value="Cyt_P450_sf"/>
</dbReference>
<evidence type="ECO:0000256" key="4">
    <source>
        <dbReference type="ARBA" id="ARBA00023002"/>
    </source>
</evidence>
<protein>
    <submittedName>
        <fullName evidence="9">Cytochrome P450</fullName>
    </submittedName>
</protein>
<evidence type="ECO:0000256" key="3">
    <source>
        <dbReference type="ARBA" id="ARBA00022723"/>
    </source>
</evidence>
<dbReference type="SUPFAM" id="SSF48264">
    <property type="entry name" value="Cytochrome P450"/>
    <property type="match status" value="1"/>
</dbReference>
<organism evidence="9">
    <name type="scientific">Paenibacillus sp. AN1007</name>
    <dbReference type="NCBI Taxonomy" id="3151385"/>
    <lineage>
        <taxon>Bacteria</taxon>
        <taxon>Bacillati</taxon>
        <taxon>Bacillota</taxon>
        <taxon>Bacilli</taxon>
        <taxon>Bacillales</taxon>
        <taxon>Paenibacillaceae</taxon>
        <taxon>Paenibacillus</taxon>
    </lineage>
</organism>
<dbReference type="InterPro" id="IPR050196">
    <property type="entry name" value="Cytochrome_P450_Monoox"/>
</dbReference>
<evidence type="ECO:0000256" key="7">
    <source>
        <dbReference type="PIRSR" id="PIRSR602401-1"/>
    </source>
</evidence>
<dbReference type="PRINTS" id="PR00463">
    <property type="entry name" value="EP450I"/>
</dbReference>
<dbReference type="PANTHER" id="PTHR24291">
    <property type="entry name" value="CYTOCHROME P450 FAMILY 4"/>
    <property type="match status" value="1"/>
</dbReference>
<proteinExistence type="inferred from homology"/>
<dbReference type="AlphaFoldDB" id="A0AAU8NHL9"/>
<evidence type="ECO:0000256" key="2">
    <source>
        <dbReference type="ARBA" id="ARBA00022617"/>
    </source>
</evidence>
<dbReference type="InterPro" id="IPR002401">
    <property type="entry name" value="Cyt_P450_E_grp-I"/>
</dbReference>
<comment type="similarity">
    <text evidence="1 8">Belongs to the cytochrome P450 family.</text>
</comment>
<dbReference type="InterPro" id="IPR017972">
    <property type="entry name" value="Cyt_P450_CS"/>
</dbReference>
<dbReference type="Gene3D" id="1.10.630.10">
    <property type="entry name" value="Cytochrome P450"/>
    <property type="match status" value="1"/>
</dbReference>
<dbReference type="PROSITE" id="PS00086">
    <property type="entry name" value="CYTOCHROME_P450"/>
    <property type="match status" value="1"/>
</dbReference>
<dbReference type="RefSeq" id="WP_342551514.1">
    <property type="nucleotide sequence ID" value="NZ_CP159992.1"/>
</dbReference>
<dbReference type="InterPro" id="IPR001128">
    <property type="entry name" value="Cyt_P450"/>
</dbReference>
<dbReference type="CDD" id="cd20620">
    <property type="entry name" value="CYP132-like"/>
    <property type="match status" value="1"/>
</dbReference>
<keyword evidence="6 8" id="KW-0503">Monooxygenase</keyword>
<evidence type="ECO:0000256" key="8">
    <source>
        <dbReference type="RuleBase" id="RU000461"/>
    </source>
</evidence>
<evidence type="ECO:0000256" key="1">
    <source>
        <dbReference type="ARBA" id="ARBA00010617"/>
    </source>
</evidence>
<sequence length="435" mass="50832">MTTLKSWLLGDLTAFREDRLKFFTKFREQGDMVKVRFGPVQKGYIMYHPNYIHEVLVTKHASFHKGRGLEKAKILIGDGLLTSEGQIHRKQRKLIQPHFTSQKLKVYAEQMVEDTTELIEEWRDGEERSISDDMMKLTLNVITKTMFGTHIQNRQEKIREAYERVIASTKALVRVPKMLPTSKNNEVKQSLKLLNDITFSIIDQRKKESENDRSDLLSVLLSAKDEEGQGMSDQELRDQVMTILLAGHETTAHTLSWTWYLLSQHPEVEEKFWAELETILEGRKPVYEDVRKLTYTTQIIQESMRLYPVAWIIVRKTVEEVEIANQRLFPGDIVFMSQYAVHRDPRYFENPEEFTPERFSGDFLKRIPQYAYFPFGGGPRVCIGNHFAMMEAVLILATIGQRYRLRMVDDTIPVPEPLLTMRPKDGIKMKVEKRK</sequence>
<name>A0AAU8NHL9_9BACL</name>
<dbReference type="GO" id="GO:0005506">
    <property type="term" value="F:iron ion binding"/>
    <property type="evidence" value="ECO:0007669"/>
    <property type="project" value="InterPro"/>
</dbReference>
<dbReference type="Pfam" id="PF00067">
    <property type="entry name" value="p450"/>
    <property type="match status" value="1"/>
</dbReference>
<dbReference type="PANTHER" id="PTHR24291:SF50">
    <property type="entry name" value="BIFUNCTIONAL ALBAFLAVENONE MONOOXYGENASE_TERPENE SYNTHASE"/>
    <property type="match status" value="1"/>
</dbReference>
<keyword evidence="4 8" id="KW-0560">Oxidoreductase</keyword>